<dbReference type="Gene3D" id="1.10.287.470">
    <property type="entry name" value="Helix hairpin bin"/>
    <property type="match status" value="1"/>
</dbReference>
<protein>
    <submittedName>
        <fullName evidence="7">Efflux transporter, RND family, MFP subunit</fullName>
    </submittedName>
</protein>
<dbReference type="EMBL" id="AFWV01000009">
    <property type="protein sequence ID" value="EGV17936.1"/>
    <property type="molecule type" value="Genomic_DNA"/>
</dbReference>
<dbReference type="Gene3D" id="2.40.420.20">
    <property type="match status" value="1"/>
</dbReference>
<evidence type="ECO:0000259" key="6">
    <source>
        <dbReference type="Pfam" id="PF25989"/>
    </source>
</evidence>
<organism evidence="7 8">
    <name type="scientific">Thiocapsa marina 5811</name>
    <dbReference type="NCBI Taxonomy" id="768671"/>
    <lineage>
        <taxon>Bacteria</taxon>
        <taxon>Pseudomonadati</taxon>
        <taxon>Pseudomonadota</taxon>
        <taxon>Gammaproteobacteria</taxon>
        <taxon>Chromatiales</taxon>
        <taxon>Chromatiaceae</taxon>
        <taxon>Thiocapsa</taxon>
    </lineage>
</organism>
<dbReference type="PANTHER" id="PTHR30469">
    <property type="entry name" value="MULTIDRUG RESISTANCE PROTEIN MDTA"/>
    <property type="match status" value="1"/>
</dbReference>
<evidence type="ECO:0000313" key="7">
    <source>
        <dbReference type="EMBL" id="EGV17936.1"/>
    </source>
</evidence>
<dbReference type="Pfam" id="PF25989">
    <property type="entry name" value="YknX_C"/>
    <property type="match status" value="1"/>
</dbReference>
<feature type="compositionally biased region" description="Low complexity" evidence="3">
    <location>
        <begin position="9"/>
        <end position="22"/>
    </location>
</feature>
<feature type="region of interest" description="Disordered" evidence="3">
    <location>
        <begin position="1"/>
        <end position="28"/>
    </location>
</feature>
<feature type="domain" description="Multidrug resistance protein MdtA-like barrel-sandwich hybrid" evidence="4">
    <location>
        <begin position="99"/>
        <end position="221"/>
    </location>
</feature>
<evidence type="ECO:0000256" key="3">
    <source>
        <dbReference type="SAM" id="MobiDB-lite"/>
    </source>
</evidence>
<evidence type="ECO:0000256" key="1">
    <source>
        <dbReference type="ARBA" id="ARBA00009477"/>
    </source>
</evidence>
<dbReference type="Pfam" id="PF25954">
    <property type="entry name" value="Beta-barrel_RND_2"/>
    <property type="match status" value="1"/>
</dbReference>
<accession>F9UDJ2</accession>
<dbReference type="InterPro" id="IPR058792">
    <property type="entry name" value="Beta-barrel_RND_2"/>
</dbReference>
<dbReference type="NCBIfam" id="TIGR01730">
    <property type="entry name" value="RND_mfp"/>
    <property type="match status" value="1"/>
</dbReference>
<dbReference type="GO" id="GO:0015562">
    <property type="term" value="F:efflux transmembrane transporter activity"/>
    <property type="evidence" value="ECO:0007669"/>
    <property type="project" value="TreeGrafter"/>
</dbReference>
<dbReference type="Gene3D" id="2.40.30.170">
    <property type="match status" value="1"/>
</dbReference>
<keyword evidence="8" id="KW-1185">Reference proteome</keyword>
<feature type="domain" description="CusB-like beta-barrel" evidence="5">
    <location>
        <begin position="234"/>
        <end position="307"/>
    </location>
</feature>
<dbReference type="Gene3D" id="2.40.50.100">
    <property type="match status" value="1"/>
</dbReference>
<keyword evidence="2" id="KW-0175">Coiled coil</keyword>
<evidence type="ECO:0000256" key="2">
    <source>
        <dbReference type="SAM" id="Coils"/>
    </source>
</evidence>
<dbReference type="PATRIC" id="fig|768671.3.peg.3169"/>
<name>F9UDJ2_9GAMM</name>
<comment type="similarity">
    <text evidence="1">Belongs to the membrane fusion protein (MFP) (TC 8.A.1) family.</text>
</comment>
<dbReference type="InterPro" id="IPR006143">
    <property type="entry name" value="RND_pump_MFP"/>
</dbReference>
<dbReference type="Pfam" id="PF25917">
    <property type="entry name" value="BSH_RND"/>
    <property type="match status" value="1"/>
</dbReference>
<dbReference type="eggNOG" id="COG0845">
    <property type="taxonomic scope" value="Bacteria"/>
</dbReference>
<dbReference type="SUPFAM" id="SSF111369">
    <property type="entry name" value="HlyD-like secretion proteins"/>
    <property type="match status" value="1"/>
</dbReference>
<dbReference type="Proteomes" id="UP000005459">
    <property type="component" value="Unassembled WGS sequence"/>
</dbReference>
<proteinExistence type="inferred from homology"/>
<dbReference type="InterPro" id="IPR058637">
    <property type="entry name" value="YknX-like_C"/>
</dbReference>
<dbReference type="PANTHER" id="PTHR30469:SF15">
    <property type="entry name" value="HLYD FAMILY OF SECRETION PROTEINS"/>
    <property type="match status" value="1"/>
</dbReference>
<dbReference type="STRING" id="768671.ThimaDRAFT_2995"/>
<dbReference type="AlphaFoldDB" id="F9UDJ2"/>
<feature type="coiled-coil region" evidence="2">
    <location>
        <begin position="133"/>
        <end position="160"/>
    </location>
</feature>
<reference evidence="7 8" key="1">
    <citation type="submission" date="2011-06" db="EMBL/GenBank/DDBJ databases">
        <title>The draft genome of Thiocapsa marina 5811.</title>
        <authorList>
            <consortium name="US DOE Joint Genome Institute (JGI-PGF)"/>
            <person name="Lucas S."/>
            <person name="Han J."/>
            <person name="Cheng J.-F."/>
            <person name="Goodwin L."/>
            <person name="Pitluck S."/>
            <person name="Peters L."/>
            <person name="Land M.L."/>
            <person name="Hauser L."/>
            <person name="Vogl K."/>
            <person name="Liu Z."/>
            <person name="Imhoff J."/>
            <person name="Thiel V."/>
            <person name="Frigaard N.-U."/>
            <person name="Bryant D."/>
            <person name="Woyke T.J."/>
        </authorList>
    </citation>
    <scope>NUCLEOTIDE SEQUENCE [LARGE SCALE GENOMIC DNA]</scope>
    <source>
        <strain evidence="7 8">5811</strain>
    </source>
</reference>
<dbReference type="InterPro" id="IPR058625">
    <property type="entry name" value="MdtA-like_BSH"/>
</dbReference>
<evidence type="ECO:0000259" key="5">
    <source>
        <dbReference type="Pfam" id="PF25954"/>
    </source>
</evidence>
<evidence type="ECO:0000313" key="8">
    <source>
        <dbReference type="Proteomes" id="UP000005459"/>
    </source>
</evidence>
<gene>
    <name evidence="7" type="ORF">ThimaDRAFT_2995</name>
</gene>
<dbReference type="GO" id="GO:1990281">
    <property type="term" value="C:efflux pump complex"/>
    <property type="evidence" value="ECO:0007669"/>
    <property type="project" value="TreeGrafter"/>
</dbReference>
<feature type="domain" description="YknX-like C-terminal permuted SH3-like" evidence="6">
    <location>
        <begin position="313"/>
        <end position="380"/>
    </location>
</feature>
<sequence>MRGDAVSTPPRADGAAGRSGPARPRRSRLRIACVPKGLSTAMPAALLAATLLACSPGGDPPASTGRNRGALDHLVASVAVERAATTSSHERPGSLRYRRQVRLFSQEEGRITALDVFEGDTVREGEVLVALDDDLLQAELDKARATLAQAELDVRRLEDLVSKRAASDAELSQARTAVAVARGDVRLLETRLAFTRIPAPFDGVVTERLVEPGDFVSKNTHLLSVADPTSLVAEVYVSELILPRIKVGDPAQLRIDALGGTEFPARILRIHPSLEQTSRQGIVELTLEDPPPGVKAGQFVRVTLETAAVERLLIPFRALRRDRDGELVWLITDDGTAARRQVRSGLQIADRIEILEGLAPGDRIITRGFLGLSEGKTVKVVPE</sequence>
<evidence type="ECO:0000259" key="4">
    <source>
        <dbReference type="Pfam" id="PF25917"/>
    </source>
</evidence>